<keyword evidence="2" id="KW-1185">Reference proteome</keyword>
<gene>
    <name evidence="1" type="ORF">PAN31108_00941</name>
</gene>
<dbReference type="OrthoDB" id="10006815at2"/>
<dbReference type="AlphaFoldDB" id="A0A5E4SPL1"/>
<dbReference type="Proteomes" id="UP000406256">
    <property type="component" value="Unassembled WGS sequence"/>
</dbReference>
<accession>A0A5E4SPL1</accession>
<name>A0A5E4SPL1_9BURK</name>
<dbReference type="RefSeq" id="WP_150667700.1">
    <property type="nucleotide sequence ID" value="NZ_CABPSB010000002.1"/>
</dbReference>
<proteinExistence type="predicted"/>
<evidence type="ECO:0000313" key="1">
    <source>
        <dbReference type="EMBL" id="VVD77640.1"/>
    </source>
</evidence>
<evidence type="ECO:0000313" key="2">
    <source>
        <dbReference type="Proteomes" id="UP000406256"/>
    </source>
</evidence>
<dbReference type="EMBL" id="CABPSB010000002">
    <property type="protein sequence ID" value="VVD77640.1"/>
    <property type="molecule type" value="Genomic_DNA"/>
</dbReference>
<protein>
    <submittedName>
        <fullName evidence="1">Uncharacterized protein</fullName>
    </submittedName>
</protein>
<sequence length="177" mass="18555">MTRISASAVVAREAQTGIRLFSVRRIDSQEDLRSIDNVANRRQARAVAPEASRRVRQGDEAFRTDVVSVRALRAPGGMGGMGGMGGIRTTAIVPSAPEAVADVRTFAGPAFGDPPPPYAPPGCVPEGLPPCAPPSYASCVSCGVVPPGAPSLPDPPPSYSQPSLDWYLREGYPRSDV</sequence>
<reference evidence="1 2" key="1">
    <citation type="submission" date="2019-08" db="EMBL/GenBank/DDBJ databases">
        <authorList>
            <person name="Peeters C."/>
        </authorList>
    </citation>
    <scope>NUCLEOTIDE SEQUENCE [LARGE SCALE GENOMIC DNA]</scope>
    <source>
        <strain evidence="1 2">LMG 31108</strain>
    </source>
</reference>
<organism evidence="1 2">
    <name type="scientific">Pandoraea anhela</name>
    <dbReference type="NCBI Taxonomy" id="2508295"/>
    <lineage>
        <taxon>Bacteria</taxon>
        <taxon>Pseudomonadati</taxon>
        <taxon>Pseudomonadota</taxon>
        <taxon>Betaproteobacteria</taxon>
        <taxon>Burkholderiales</taxon>
        <taxon>Burkholderiaceae</taxon>
        <taxon>Pandoraea</taxon>
    </lineage>
</organism>